<dbReference type="Proteomes" id="UP000640333">
    <property type="component" value="Unassembled WGS sequence"/>
</dbReference>
<evidence type="ECO:0000256" key="3">
    <source>
        <dbReference type="ARBA" id="ARBA00022475"/>
    </source>
</evidence>
<gene>
    <name evidence="9" type="ORF">IOQ59_14280</name>
</gene>
<evidence type="ECO:0000256" key="4">
    <source>
        <dbReference type="ARBA" id="ARBA00022692"/>
    </source>
</evidence>
<keyword evidence="4 7" id="KW-0812">Transmembrane</keyword>
<proteinExistence type="inferred from homology"/>
<dbReference type="AlphaFoldDB" id="A0A8J7FEY7"/>
<evidence type="ECO:0000313" key="10">
    <source>
        <dbReference type="Proteomes" id="UP000640333"/>
    </source>
</evidence>
<reference evidence="9" key="1">
    <citation type="submission" date="2020-10" db="EMBL/GenBank/DDBJ databases">
        <title>Bacterium isolated from coastal waters sediment.</title>
        <authorList>
            <person name="Chen R.-J."/>
            <person name="Lu D.-C."/>
            <person name="Zhu K.-L."/>
            <person name="Du Z.-J."/>
        </authorList>
    </citation>
    <scope>NUCLEOTIDE SEQUENCE</scope>
    <source>
        <strain evidence="9">N1Y112</strain>
    </source>
</reference>
<comment type="caution">
    <text evidence="9">The sequence shown here is derived from an EMBL/GenBank/DDBJ whole genome shotgun (WGS) entry which is preliminary data.</text>
</comment>
<evidence type="ECO:0000259" key="8">
    <source>
        <dbReference type="Pfam" id="PF03458"/>
    </source>
</evidence>
<comment type="similarity">
    <text evidence="2">Belongs to the UPF0126 family.</text>
</comment>
<dbReference type="RefSeq" id="WP_193954063.1">
    <property type="nucleotide sequence ID" value="NZ_JADEYS010000015.1"/>
</dbReference>
<dbReference type="EMBL" id="JADEYS010000015">
    <property type="protein sequence ID" value="MBE9398424.1"/>
    <property type="molecule type" value="Genomic_DNA"/>
</dbReference>
<evidence type="ECO:0000313" key="9">
    <source>
        <dbReference type="EMBL" id="MBE9398424.1"/>
    </source>
</evidence>
<keyword evidence="3" id="KW-1003">Cell membrane</keyword>
<organism evidence="9 10">
    <name type="scientific">Pontibacterium sinense</name>
    <dbReference type="NCBI Taxonomy" id="2781979"/>
    <lineage>
        <taxon>Bacteria</taxon>
        <taxon>Pseudomonadati</taxon>
        <taxon>Pseudomonadota</taxon>
        <taxon>Gammaproteobacteria</taxon>
        <taxon>Oceanospirillales</taxon>
        <taxon>Oceanospirillaceae</taxon>
        <taxon>Pontibacterium</taxon>
    </lineage>
</organism>
<keyword evidence="10" id="KW-1185">Reference proteome</keyword>
<evidence type="ECO:0000256" key="1">
    <source>
        <dbReference type="ARBA" id="ARBA00004651"/>
    </source>
</evidence>
<keyword evidence="5 7" id="KW-1133">Transmembrane helix</keyword>
<protein>
    <submittedName>
        <fullName evidence="9">Trimeric intracellular cation channel family protein</fullName>
    </submittedName>
</protein>
<feature type="transmembrane region" description="Helical" evidence="7">
    <location>
        <begin position="94"/>
        <end position="114"/>
    </location>
</feature>
<feature type="transmembrane region" description="Helical" evidence="7">
    <location>
        <begin position="152"/>
        <end position="173"/>
    </location>
</feature>
<dbReference type="Pfam" id="PF03458">
    <property type="entry name" value="Gly_transporter"/>
    <property type="match status" value="2"/>
</dbReference>
<keyword evidence="6 7" id="KW-0472">Membrane</keyword>
<feature type="domain" description="Glycine transporter" evidence="8">
    <location>
        <begin position="9"/>
        <end position="82"/>
    </location>
</feature>
<evidence type="ECO:0000256" key="5">
    <source>
        <dbReference type="ARBA" id="ARBA00022989"/>
    </source>
</evidence>
<dbReference type="GO" id="GO:0005886">
    <property type="term" value="C:plasma membrane"/>
    <property type="evidence" value="ECO:0007669"/>
    <property type="project" value="UniProtKB-SubCell"/>
</dbReference>
<feature type="transmembrane region" description="Helical" evidence="7">
    <location>
        <begin position="6"/>
        <end position="26"/>
    </location>
</feature>
<sequence>MDYETFIYFAEIVGIAVFAVTGALAAQGKRLDILGVVVLAIVTSLGGGTIRDITLDAHPIGWIVDTSYLWTAIVSAVGAFILCRYVAYPRRALLVLDAMGLALFAILGAQKAMAMGQSDVVVVMMAMITGTAGGMIRDILTREIPLILHRGGEIYATCAIAGAIFFVSFEGLIEDRLLAMISMGLIFATRMAAVFADLRLPEFIVAGHRLESDKTARDMEK</sequence>
<dbReference type="InterPro" id="IPR005115">
    <property type="entry name" value="Gly_transporter"/>
</dbReference>
<dbReference type="PANTHER" id="PTHR30506">
    <property type="entry name" value="INNER MEMBRANE PROTEIN"/>
    <property type="match status" value="1"/>
</dbReference>
<comment type="subcellular location">
    <subcellularLocation>
        <location evidence="1">Cell membrane</location>
        <topology evidence="1">Multi-pass membrane protein</topology>
    </subcellularLocation>
</comment>
<name>A0A8J7FEY7_9GAMM</name>
<feature type="transmembrane region" description="Helical" evidence="7">
    <location>
        <begin position="179"/>
        <end position="200"/>
    </location>
</feature>
<feature type="domain" description="Glycine transporter" evidence="8">
    <location>
        <begin position="95"/>
        <end position="169"/>
    </location>
</feature>
<evidence type="ECO:0000256" key="6">
    <source>
        <dbReference type="ARBA" id="ARBA00023136"/>
    </source>
</evidence>
<feature type="transmembrane region" description="Helical" evidence="7">
    <location>
        <begin position="33"/>
        <end position="55"/>
    </location>
</feature>
<evidence type="ECO:0000256" key="7">
    <source>
        <dbReference type="SAM" id="Phobius"/>
    </source>
</evidence>
<feature type="transmembrane region" description="Helical" evidence="7">
    <location>
        <begin position="67"/>
        <end position="87"/>
    </location>
</feature>
<dbReference type="PANTHER" id="PTHR30506:SF3">
    <property type="entry name" value="UPF0126 INNER MEMBRANE PROTEIN YADS-RELATED"/>
    <property type="match status" value="1"/>
</dbReference>
<feature type="transmembrane region" description="Helical" evidence="7">
    <location>
        <begin position="120"/>
        <end position="140"/>
    </location>
</feature>
<evidence type="ECO:0000256" key="2">
    <source>
        <dbReference type="ARBA" id="ARBA00008193"/>
    </source>
</evidence>
<accession>A0A8J7FEY7</accession>